<reference evidence="3" key="1">
    <citation type="submission" date="2016-10" db="EMBL/GenBank/DDBJ databases">
        <authorList>
            <person name="Varghese N."/>
            <person name="Submissions S."/>
        </authorList>
    </citation>
    <scope>NUCLEOTIDE SEQUENCE [LARGE SCALE GENOMIC DNA]</scope>
    <source>
        <strain evidence="3">DSM 22329</strain>
    </source>
</reference>
<dbReference type="Pfam" id="PF02720">
    <property type="entry name" value="DUF222"/>
    <property type="match status" value="1"/>
</dbReference>
<dbReference type="InterPro" id="IPR003870">
    <property type="entry name" value="DUF222"/>
</dbReference>
<protein>
    <recommendedName>
        <fullName evidence="1">HNH nuclease domain-containing protein</fullName>
    </recommendedName>
</protein>
<feature type="domain" description="HNH nuclease" evidence="1">
    <location>
        <begin position="361"/>
        <end position="413"/>
    </location>
</feature>
<proteinExistence type="predicted"/>
<dbReference type="EMBL" id="LT629711">
    <property type="protein sequence ID" value="SDP57972.1"/>
    <property type="molecule type" value="Genomic_DNA"/>
</dbReference>
<dbReference type="AlphaFoldDB" id="A0A1H0TV40"/>
<evidence type="ECO:0000313" key="3">
    <source>
        <dbReference type="Proteomes" id="UP000199077"/>
    </source>
</evidence>
<evidence type="ECO:0000259" key="1">
    <source>
        <dbReference type="SMART" id="SM00507"/>
    </source>
</evidence>
<keyword evidence="3" id="KW-1185">Reference proteome</keyword>
<sequence length="440" mass="47036">MTAIALPETSFGAVEVLREIDGLLDRVGSGDVVGGPAARTALSAVDRTISRLQAFRLSLVAEADRSEVASDSGLTDTGAWLAATTRQDGGQAARDVRLATALDTELPATRAALAAGEVSAEHAQVIATATAALPPGLDALERTAIEVALVRRARLVDPRTLRREGRRALAAAQRSQAEVDAHEDQVLRTQEERALAKSRLSWHDNGDGTTSGHFTLPTLAASILVKTVQQIASPRRFAQRAARAAKQAGASSAAEVTEATWEAFRAADGDWAHRYGAAFVELIEHLPTDTLSGKVAATVVVTVDHEQLKASLGRAHLDTGHDLSASEARRLACNAGLLPAVLDGRSVPLDLGRQERFFTEGQRVALATIYDSCAAQGCDRPYAWSELHHEDPWAAGGSTDLDLAVPLCGHHHRRAHDPRYRHRIDTNTRGKKSVSYALRS</sequence>
<name>A0A1H0TV40_9MICO</name>
<dbReference type="RefSeq" id="WP_091787150.1">
    <property type="nucleotide sequence ID" value="NZ_LT629711.1"/>
</dbReference>
<dbReference type="Proteomes" id="UP000199077">
    <property type="component" value="Chromosome I"/>
</dbReference>
<gene>
    <name evidence="2" type="ORF">SAMN04489867_2997</name>
</gene>
<dbReference type="OrthoDB" id="3634417at2"/>
<accession>A0A1H0TV40</accession>
<dbReference type="STRING" id="443156.SAMN04489867_2997"/>
<dbReference type="CDD" id="cd00085">
    <property type="entry name" value="HNHc"/>
    <property type="match status" value="1"/>
</dbReference>
<dbReference type="SMART" id="SM00507">
    <property type="entry name" value="HNHc"/>
    <property type="match status" value="1"/>
</dbReference>
<evidence type="ECO:0000313" key="2">
    <source>
        <dbReference type="EMBL" id="SDP57972.1"/>
    </source>
</evidence>
<organism evidence="2 3">
    <name type="scientific">Pedococcus dokdonensis</name>
    <dbReference type="NCBI Taxonomy" id="443156"/>
    <lineage>
        <taxon>Bacteria</taxon>
        <taxon>Bacillati</taxon>
        <taxon>Actinomycetota</taxon>
        <taxon>Actinomycetes</taxon>
        <taxon>Micrococcales</taxon>
        <taxon>Intrasporangiaceae</taxon>
        <taxon>Pedococcus</taxon>
    </lineage>
</organism>
<dbReference type="InterPro" id="IPR003615">
    <property type="entry name" value="HNH_nuc"/>
</dbReference>